<feature type="compositionally biased region" description="Basic and acidic residues" evidence="1">
    <location>
        <begin position="308"/>
        <end position="320"/>
    </location>
</feature>
<feature type="region of interest" description="Disordered" evidence="1">
    <location>
        <begin position="308"/>
        <end position="329"/>
    </location>
</feature>
<dbReference type="SMART" id="SM00896">
    <property type="entry name" value="FDX-ACB"/>
    <property type="match status" value="1"/>
</dbReference>
<dbReference type="SUPFAM" id="SSF54991">
    <property type="entry name" value="Anticodon-binding domain of PheRS"/>
    <property type="match status" value="1"/>
</dbReference>
<keyword evidence="4" id="KW-1185">Reference proteome</keyword>
<dbReference type="GO" id="GO:0005737">
    <property type="term" value="C:cytoplasm"/>
    <property type="evidence" value="ECO:0007669"/>
    <property type="project" value="TreeGrafter"/>
</dbReference>
<proteinExistence type="predicted"/>
<dbReference type="PANTHER" id="PTHR11538:SF26">
    <property type="entry name" value="FERREDOXIN-FOLD ANTICODON-BINDING DOMAIN-CONTAINING PROTEIN 1"/>
    <property type="match status" value="1"/>
</dbReference>
<accession>A0AAV3XZ88</accession>
<dbReference type="AlphaFoldDB" id="A0AAV3XZ88"/>
<dbReference type="Pfam" id="PF10354">
    <property type="entry name" value="BMT5-like"/>
    <property type="match status" value="1"/>
</dbReference>
<dbReference type="PROSITE" id="PS51447">
    <property type="entry name" value="FDX_ACB"/>
    <property type="match status" value="1"/>
</dbReference>
<gene>
    <name evidence="3" type="ORF">PoB_000264600</name>
</gene>
<feature type="compositionally biased region" description="Basic and acidic residues" evidence="1">
    <location>
        <begin position="393"/>
        <end position="403"/>
    </location>
</feature>
<dbReference type="InterPro" id="IPR036690">
    <property type="entry name" value="Fdx_antiC-bd_sf"/>
</dbReference>
<dbReference type="Gene3D" id="3.30.70.380">
    <property type="entry name" value="Ferrodoxin-fold anticodon-binding domain"/>
    <property type="match status" value="1"/>
</dbReference>
<evidence type="ECO:0000313" key="4">
    <source>
        <dbReference type="Proteomes" id="UP000735302"/>
    </source>
</evidence>
<reference evidence="3 4" key="1">
    <citation type="journal article" date="2021" name="Elife">
        <title>Chloroplast acquisition without the gene transfer in kleptoplastic sea slugs, Plakobranchus ocellatus.</title>
        <authorList>
            <person name="Maeda T."/>
            <person name="Takahashi S."/>
            <person name="Yoshida T."/>
            <person name="Shimamura S."/>
            <person name="Takaki Y."/>
            <person name="Nagai Y."/>
            <person name="Toyoda A."/>
            <person name="Suzuki Y."/>
            <person name="Arimoto A."/>
            <person name="Ishii H."/>
            <person name="Satoh N."/>
            <person name="Nishiyama T."/>
            <person name="Hasebe M."/>
            <person name="Maruyama T."/>
            <person name="Minagawa J."/>
            <person name="Obokata J."/>
            <person name="Shigenobu S."/>
        </authorList>
    </citation>
    <scope>NUCLEOTIDE SEQUENCE [LARGE SCALE GENOMIC DNA]</scope>
</reference>
<name>A0AAV3XZ88_9GAST</name>
<dbReference type="InterPro" id="IPR019446">
    <property type="entry name" value="BMT5-like"/>
</dbReference>
<evidence type="ECO:0000256" key="1">
    <source>
        <dbReference type="SAM" id="MobiDB-lite"/>
    </source>
</evidence>
<feature type="region of interest" description="Disordered" evidence="1">
    <location>
        <begin position="377"/>
        <end position="403"/>
    </location>
</feature>
<dbReference type="GO" id="GO:0070042">
    <property type="term" value="F:rRNA (uridine-N3-)-methyltransferase activity"/>
    <property type="evidence" value="ECO:0007669"/>
    <property type="project" value="InterPro"/>
</dbReference>
<organism evidence="3 4">
    <name type="scientific">Plakobranchus ocellatus</name>
    <dbReference type="NCBI Taxonomy" id="259542"/>
    <lineage>
        <taxon>Eukaryota</taxon>
        <taxon>Metazoa</taxon>
        <taxon>Spiralia</taxon>
        <taxon>Lophotrochozoa</taxon>
        <taxon>Mollusca</taxon>
        <taxon>Gastropoda</taxon>
        <taxon>Heterobranchia</taxon>
        <taxon>Euthyneura</taxon>
        <taxon>Panpulmonata</taxon>
        <taxon>Sacoglossa</taxon>
        <taxon>Placobranchoidea</taxon>
        <taxon>Plakobranchidae</taxon>
        <taxon>Plakobranchus</taxon>
    </lineage>
</organism>
<evidence type="ECO:0000313" key="3">
    <source>
        <dbReference type="EMBL" id="GFN76140.1"/>
    </source>
</evidence>
<protein>
    <submittedName>
        <fullName evidence="3">Ferredoxin-fold anticodon-binding domain-containing protein 1-like</fullName>
    </submittedName>
</protein>
<comment type="caution">
    <text evidence="3">The sequence shown here is derived from an EMBL/GenBank/DDBJ whole genome shotgun (WGS) entry which is preliminary data.</text>
</comment>
<dbReference type="Proteomes" id="UP000735302">
    <property type="component" value="Unassembled WGS sequence"/>
</dbReference>
<dbReference type="EMBL" id="BLXT01000362">
    <property type="protein sequence ID" value="GFN76140.1"/>
    <property type="molecule type" value="Genomic_DNA"/>
</dbReference>
<dbReference type="GO" id="GO:0070475">
    <property type="term" value="P:rRNA base methylation"/>
    <property type="evidence" value="ECO:0007669"/>
    <property type="project" value="InterPro"/>
</dbReference>
<dbReference type="InterPro" id="IPR005121">
    <property type="entry name" value="Fdx_antiC-bd"/>
</dbReference>
<feature type="compositionally biased region" description="Polar residues" evidence="1">
    <location>
        <begin position="377"/>
        <end position="391"/>
    </location>
</feature>
<dbReference type="PANTHER" id="PTHR11538">
    <property type="entry name" value="PHENYLALANYL-TRNA SYNTHETASE"/>
    <property type="match status" value="1"/>
</dbReference>
<feature type="domain" description="FDX-ACB" evidence="2">
    <location>
        <begin position="657"/>
        <end position="752"/>
    </location>
</feature>
<sequence>MELACEGPVLLVGDGDFSFSLSLLKHSSLLPSQMTTSNLETPESIQQHKFAQDNMAELENLGVTVVLEVDAREMHNHPTISQNCYARIIFNFPLADRHNIKKNRALLADFFSSCSQVLASSGQVMITLCKGQGGTPADQPKRSWHDSWQIVAMAANAGFVLSNILPFDASQYPEYHSVGFRFQDKSFETGGSLIHVFEKADIVCVREDVVPRGTFQLAGEMFSCSQYIAEKLKRNLLKEDMNPVFAIRKELENALCQCFSTTVLEDDIAEIVIPGYKSRASVSFNAVKSQVISGDLAMEDVLTKMKRQKNEDNLTRKEESSNASFAHGVDGSDIAEDKVTDCVDSMSFYAGLVPDKEEAVYVLIKGSTLCENRVVQSTADSHNNHSVNEVSDSNDREATHQPEDCSNRVFHHRTSLLENINYACSVFSQTALTNLDTSTISSMTQDRQTQQTSRSNANFNNAQCVLLSGQCCIPCPVTPQIIPVHHELLFVHRISDSGNNSSSLDHSKSSHYDAAVSFESASSRLLLCLQNSSVFRESSQLFLTPICAENTLSIESVDEVSHVQFVHMRNEHGTHSLPPVGIMLTVVSRSQNFCILVLNLDSIACQVKNIPDPRLLWSCSDKVIHQFLSSSSSHTSDSSSLSASSSPSQIHFQPVSLFPMKFAHDLSFWENSASGEVFDEADLFEVIRYIAHDFVVKVTLMDKYTEPNTGRNSRCYRLHFQSHSMAFPYSVSWKLQSRIRIEVSHRLGVVLR</sequence>
<evidence type="ECO:0000259" key="2">
    <source>
        <dbReference type="PROSITE" id="PS51447"/>
    </source>
</evidence>